<keyword evidence="3" id="KW-0804">Transcription</keyword>
<evidence type="ECO:0000256" key="2">
    <source>
        <dbReference type="ARBA" id="ARBA00023125"/>
    </source>
</evidence>
<dbReference type="Proteomes" id="UP000023758">
    <property type="component" value="Unassembled WGS sequence"/>
</dbReference>
<evidence type="ECO:0000256" key="1">
    <source>
        <dbReference type="ARBA" id="ARBA00023015"/>
    </source>
</evidence>
<dbReference type="GO" id="GO:0008270">
    <property type="term" value="F:zinc ion binding"/>
    <property type="evidence" value="ECO:0007669"/>
    <property type="project" value="InterPro"/>
</dbReference>
<dbReference type="SMART" id="SM00066">
    <property type="entry name" value="GAL4"/>
    <property type="match status" value="1"/>
</dbReference>
<evidence type="ECO:0000256" key="6">
    <source>
        <dbReference type="SAM" id="Phobius"/>
    </source>
</evidence>
<keyword evidence="4" id="KW-0539">Nucleus</keyword>
<evidence type="ECO:0000313" key="8">
    <source>
        <dbReference type="EMBL" id="EZF56699.1"/>
    </source>
</evidence>
<dbReference type="EMBL" id="KK207712">
    <property type="protein sequence ID" value="EZF56699.1"/>
    <property type="molecule type" value="Genomic_DNA"/>
</dbReference>
<dbReference type="OrthoDB" id="4173234at2759"/>
<feature type="region of interest" description="Disordered" evidence="5">
    <location>
        <begin position="62"/>
        <end position="86"/>
    </location>
</feature>
<protein>
    <recommendedName>
        <fullName evidence="7">Zn(2)-C6 fungal-type domain-containing protein</fullName>
    </recommendedName>
</protein>
<dbReference type="PROSITE" id="PS50048">
    <property type="entry name" value="ZN2_CY6_FUNGAL_2"/>
    <property type="match status" value="1"/>
</dbReference>
<dbReference type="GO" id="GO:0000981">
    <property type="term" value="F:DNA-binding transcription factor activity, RNA polymerase II-specific"/>
    <property type="evidence" value="ECO:0007669"/>
    <property type="project" value="InterPro"/>
</dbReference>
<feature type="domain" description="Zn(2)-C6 fungal-type" evidence="7">
    <location>
        <begin position="90"/>
        <end position="125"/>
    </location>
</feature>
<dbReference type="HOGENOM" id="CLU_041557_0_0_1"/>
<dbReference type="Pfam" id="PF00172">
    <property type="entry name" value="Zn_clus"/>
    <property type="match status" value="1"/>
</dbReference>
<feature type="region of interest" description="Disordered" evidence="5">
    <location>
        <begin position="127"/>
        <end position="184"/>
    </location>
</feature>
<accession>A0A022WEG3</accession>
<dbReference type="AlphaFoldDB" id="A0A022WEG3"/>
<dbReference type="CDD" id="cd00067">
    <property type="entry name" value="GAL4"/>
    <property type="match status" value="1"/>
</dbReference>
<proteinExistence type="predicted"/>
<dbReference type="SUPFAM" id="SSF57701">
    <property type="entry name" value="Zn2/Cys6 DNA-binding domain"/>
    <property type="match status" value="1"/>
</dbReference>
<keyword evidence="1" id="KW-0805">Transcription regulation</keyword>
<dbReference type="GO" id="GO:0003677">
    <property type="term" value="F:DNA binding"/>
    <property type="evidence" value="ECO:0007669"/>
    <property type="project" value="UniProtKB-KW"/>
</dbReference>
<feature type="compositionally biased region" description="Low complexity" evidence="5">
    <location>
        <begin position="137"/>
        <end position="181"/>
    </location>
</feature>
<feature type="compositionally biased region" description="Basic and acidic residues" evidence="5">
    <location>
        <begin position="62"/>
        <end position="71"/>
    </location>
</feature>
<feature type="transmembrane region" description="Helical" evidence="6">
    <location>
        <begin position="12"/>
        <end position="29"/>
    </location>
</feature>
<dbReference type="InterPro" id="IPR001138">
    <property type="entry name" value="Zn2Cys6_DnaBD"/>
</dbReference>
<keyword evidence="2" id="KW-0238">DNA-binding</keyword>
<keyword evidence="6" id="KW-1133">Transmembrane helix</keyword>
<evidence type="ECO:0000256" key="3">
    <source>
        <dbReference type="ARBA" id="ARBA00023163"/>
    </source>
</evidence>
<reference evidence="8" key="1">
    <citation type="submission" date="2014-02" db="EMBL/GenBank/DDBJ databases">
        <title>The Genome Sequence of Trichophyton rubrum (morphotype fischeri) CBS 288.86.</title>
        <authorList>
            <consortium name="The Broad Institute Genomics Platform"/>
            <person name="Cuomo C.A."/>
            <person name="White T.C."/>
            <person name="Graser Y."/>
            <person name="Martinez-Rossi N."/>
            <person name="Heitman J."/>
            <person name="Young S.K."/>
            <person name="Zeng Q."/>
            <person name="Gargeya S."/>
            <person name="Abouelleil A."/>
            <person name="Alvarado L."/>
            <person name="Chapman S.B."/>
            <person name="Gainer-Dewar J."/>
            <person name="Goldberg J."/>
            <person name="Griggs A."/>
            <person name="Gujja S."/>
            <person name="Hansen M."/>
            <person name="Howarth C."/>
            <person name="Imamovic A."/>
            <person name="Larimer J."/>
            <person name="Martinez D."/>
            <person name="Murphy C."/>
            <person name="Pearson M.D."/>
            <person name="Persinoti G."/>
            <person name="Poon T."/>
            <person name="Priest M."/>
            <person name="Roberts A.D."/>
            <person name="Saif S."/>
            <person name="Shea T.D."/>
            <person name="Sykes S.N."/>
            <person name="Wortman J."/>
            <person name="Nusbaum C."/>
            <person name="Birren B."/>
        </authorList>
    </citation>
    <scope>NUCLEOTIDE SEQUENCE [LARGE SCALE GENOMIC DNA]</scope>
    <source>
        <strain evidence="8">CBS 288.86</strain>
    </source>
</reference>
<evidence type="ECO:0000256" key="5">
    <source>
        <dbReference type="SAM" id="MobiDB-lite"/>
    </source>
</evidence>
<dbReference type="InterPro" id="IPR036864">
    <property type="entry name" value="Zn2-C6_fun-type_DNA-bd_sf"/>
</dbReference>
<keyword evidence="6" id="KW-0812">Transmembrane</keyword>
<dbReference type="Gene3D" id="4.10.240.10">
    <property type="entry name" value="Zn(2)-C6 fungal-type DNA-binding domain"/>
    <property type="match status" value="1"/>
</dbReference>
<organism evidence="8">
    <name type="scientific">Trichophyton rubrum CBS 288.86</name>
    <dbReference type="NCBI Taxonomy" id="1215330"/>
    <lineage>
        <taxon>Eukaryota</taxon>
        <taxon>Fungi</taxon>
        <taxon>Dikarya</taxon>
        <taxon>Ascomycota</taxon>
        <taxon>Pezizomycotina</taxon>
        <taxon>Eurotiomycetes</taxon>
        <taxon>Eurotiomycetidae</taxon>
        <taxon>Onygenales</taxon>
        <taxon>Arthrodermataceae</taxon>
        <taxon>Trichophyton</taxon>
    </lineage>
</organism>
<gene>
    <name evidence="8" type="ORF">H103_00941</name>
</gene>
<name>A0A022WEG3_TRIRU</name>
<evidence type="ECO:0000259" key="7">
    <source>
        <dbReference type="PROSITE" id="PS50048"/>
    </source>
</evidence>
<dbReference type="PROSITE" id="PS00463">
    <property type="entry name" value="ZN2_CY6_FUNGAL_1"/>
    <property type="match status" value="1"/>
</dbReference>
<sequence>MEYSKHISLDELYSFILTGVIISSSLFLIRPTPLVLEPSSFSNLFTSQLKITKTMLRDPKFAAKPVHDRSQGQKRKTTQTRSSESRLRLACNRCHTQKLRCLRSDGTEPGSKCERCRRASVQCVYSPPDRIGRPARSGVSSTTSAGGSSKSDGGISPRNAPRRSSASSPLPSSPEPLFSPRQGAAIGLPCDDARMFDFHIDESSIKVDMLSFYNDHMPFPESSVALLTEKPIMQDVTSQNITISPYTKKTSEVPRVQRSTTEMAPDNYVRELMAFGLAQYDQLRFLQRMRNCIGDDKKGVFSRLRNFPIHGMLEQVRRLTELIRQLMPISDSNDGCLRIICSEFVSESIPDIDSCLFNEQAIMNDCSDMLAHPFSDLSYFSSSDSTSLLSPLTPSKQPPVDTSTILLFPATFVLREHSPCSSRTSRPFSFSQAPLIPLPLVNSEYFQDSNWALFNPIERMLCRLHDSLGLSWNQCNSESLPNSQMSADAGSNADAITRAMMKTIQTQERIDAQDERGDTFTRLLLIMENVKRLVKTQPFL</sequence>
<evidence type="ECO:0000256" key="4">
    <source>
        <dbReference type="ARBA" id="ARBA00023242"/>
    </source>
</evidence>
<keyword evidence="6" id="KW-0472">Membrane</keyword>